<dbReference type="SUPFAM" id="SSF48208">
    <property type="entry name" value="Six-hairpin glycosidases"/>
    <property type="match status" value="1"/>
</dbReference>
<dbReference type="Proteomes" id="UP001596432">
    <property type="component" value="Unassembled WGS sequence"/>
</dbReference>
<dbReference type="PANTHER" id="PTHR31084">
    <property type="entry name" value="ALPHA-L-FUCOSIDASE 2"/>
    <property type="match status" value="1"/>
</dbReference>
<dbReference type="Pfam" id="PF22124">
    <property type="entry name" value="Glyco_hydro_95_cat"/>
    <property type="match status" value="1"/>
</dbReference>
<gene>
    <name evidence="4" type="ORF">ACFQMA_22980</name>
</gene>
<name>A0ABD5Y9V0_9EURY</name>
<comment type="caution">
    <text evidence="4">The sequence shown here is derived from an EMBL/GenBank/DDBJ whole genome shotgun (WGS) entry which is preliminary data.</text>
</comment>
<dbReference type="Gene3D" id="1.50.10.10">
    <property type="match status" value="1"/>
</dbReference>
<evidence type="ECO:0000259" key="2">
    <source>
        <dbReference type="Pfam" id="PF21307"/>
    </source>
</evidence>
<dbReference type="Pfam" id="PF14498">
    <property type="entry name" value="Glyco_hyd_65N_2"/>
    <property type="match status" value="1"/>
</dbReference>
<feature type="domain" description="Alpha fucosidase A-like C-terminal" evidence="2">
    <location>
        <begin position="698"/>
        <end position="792"/>
    </location>
</feature>
<dbReference type="InterPro" id="IPR012341">
    <property type="entry name" value="6hp_glycosidase-like_sf"/>
</dbReference>
<dbReference type="InterPro" id="IPR054363">
    <property type="entry name" value="GH95_cat"/>
</dbReference>
<dbReference type="AlphaFoldDB" id="A0ABD5Y9V0"/>
<proteinExistence type="predicted"/>
<feature type="domain" description="Glycosyl hydrolase family 95 catalytic" evidence="3">
    <location>
        <begin position="291"/>
        <end position="695"/>
    </location>
</feature>
<accession>A0ABD5Y9V0</accession>
<reference evidence="4 5" key="1">
    <citation type="journal article" date="2019" name="Int. J. Syst. Evol. Microbiol.">
        <title>The Global Catalogue of Microorganisms (GCM) 10K type strain sequencing project: providing services to taxonomists for standard genome sequencing and annotation.</title>
        <authorList>
            <consortium name="The Broad Institute Genomics Platform"/>
            <consortium name="The Broad Institute Genome Sequencing Center for Infectious Disease"/>
            <person name="Wu L."/>
            <person name="Ma J."/>
        </authorList>
    </citation>
    <scope>NUCLEOTIDE SEQUENCE [LARGE SCALE GENOMIC DNA]</scope>
    <source>
        <strain evidence="4 5">XZYJT29</strain>
    </source>
</reference>
<evidence type="ECO:0000313" key="4">
    <source>
        <dbReference type="EMBL" id="MFC7142685.1"/>
    </source>
</evidence>
<dbReference type="InterPro" id="IPR008928">
    <property type="entry name" value="6-hairpin_glycosidase_sf"/>
</dbReference>
<dbReference type="RefSeq" id="WP_274323741.1">
    <property type="nucleotide sequence ID" value="NZ_CP118158.1"/>
</dbReference>
<dbReference type="EMBL" id="JBHTAS010000001">
    <property type="protein sequence ID" value="MFC7142685.1"/>
    <property type="molecule type" value="Genomic_DNA"/>
</dbReference>
<dbReference type="InterPro" id="IPR049053">
    <property type="entry name" value="AFCA-like_C"/>
</dbReference>
<dbReference type="GO" id="GO:0016787">
    <property type="term" value="F:hydrolase activity"/>
    <property type="evidence" value="ECO:0007669"/>
    <property type="project" value="UniProtKB-KW"/>
</dbReference>
<feature type="domain" description="Glycosyl hydrolase family 95 N-terminal" evidence="1">
    <location>
        <begin position="10"/>
        <end position="268"/>
    </location>
</feature>
<keyword evidence="5" id="KW-1185">Reference proteome</keyword>
<protein>
    <submittedName>
        <fullName evidence="4">Glycoside hydrolase N-terminal domain-containing protein</fullName>
    </submittedName>
</protein>
<dbReference type="GeneID" id="78823034"/>
<dbReference type="InterPro" id="IPR016518">
    <property type="entry name" value="Alpha-L-fucosidase"/>
</dbReference>
<dbReference type="PIRSF" id="PIRSF007663">
    <property type="entry name" value="UCP007663"/>
    <property type="match status" value="1"/>
</dbReference>
<dbReference type="Pfam" id="PF21307">
    <property type="entry name" value="Glyco_hydro_95_C"/>
    <property type="match status" value="1"/>
</dbReference>
<keyword evidence="4" id="KW-0378">Hydrolase</keyword>
<sequence length="799" mass="87969">MTDGSHTDRLWYDGPASEWVEALPIGNGRLGGMVHGRPGAERVALNEERLWAGDHADRTAEGGPADLRAVRDRLWAGEFEQAQRLCNEFFVTEAQGVPPYQPFGDLLIDLPGHDDPATYRRSLDLRDGIARAEYTVDGARFEREYLASAPDDALAVRLESDEPGALDARIRLDRDRCARTAVVDDTVVLRGQVVGVPGDDEDVEPGGWGPRFEGRARVRAEGGSVVAASEIEAEAERDDEGTAGFLAGDEGIVVRDADAVTVLFTAETVPSDGDPTTDCRETLAALAGEDYASIRERHVGDHREYMERVTLDVGEPIDLPTDERLDRVRGGARDPHLERLYFQYGRYLLLGSSRPGTLPANLQGIWNEEYHPPWDCNYTLDVNLEMNYWHAEATNLAECAEPLVSFVDDLREPGRRTARDRYGCGGFCVHLQSDRWHTTSQTVDAHWGHWPTGAAWLCQNLWERYAFSGDEADLERVYPTLREAAEFLLNYLVEHPERDWLVTAPSASPENQFRTADGQEATTCVMPTMDVQLTRDLFGHCIEAAERLDRDAGFAADLRDALDRLPPMQVGDDGALQEWLEDYAEVNPGHRHVSHLVGFYPADVLFGDDLALDRSELRDAVRASLERRLDNGGGHTGWSCAWTIALFARLGDGEGVADHVHKLLADSTYDSLLDSHPPYQIDGNFGGAAGIAEALVGSHGSELRLLPALPEGWEDGAVSGLRARGGFEVDLAWSDGRLDEATVRAERDGPCRVRVPEAGIDRVETADGTPVEIERENGVLAFEASAGETYALAVDRADP</sequence>
<evidence type="ECO:0000259" key="1">
    <source>
        <dbReference type="Pfam" id="PF14498"/>
    </source>
</evidence>
<dbReference type="PANTHER" id="PTHR31084:SF0">
    <property type="entry name" value="ALPHA-L-FUCOSIDASE 2"/>
    <property type="match status" value="1"/>
</dbReference>
<organism evidence="4 5">
    <name type="scientific">Halosimplex aquaticum</name>
    <dbReference type="NCBI Taxonomy" id="3026162"/>
    <lineage>
        <taxon>Archaea</taxon>
        <taxon>Methanobacteriati</taxon>
        <taxon>Methanobacteriota</taxon>
        <taxon>Stenosarchaea group</taxon>
        <taxon>Halobacteria</taxon>
        <taxon>Halobacteriales</taxon>
        <taxon>Haloarculaceae</taxon>
        <taxon>Halosimplex</taxon>
    </lineage>
</organism>
<evidence type="ECO:0000313" key="5">
    <source>
        <dbReference type="Proteomes" id="UP001596432"/>
    </source>
</evidence>
<evidence type="ECO:0000259" key="3">
    <source>
        <dbReference type="Pfam" id="PF22124"/>
    </source>
</evidence>
<dbReference type="InterPro" id="IPR027414">
    <property type="entry name" value="GH95_N_dom"/>
</dbReference>